<feature type="domain" description="Thiamine pyrophosphate enzyme central" evidence="8">
    <location>
        <begin position="205"/>
        <end position="334"/>
    </location>
</feature>
<evidence type="ECO:0000256" key="5">
    <source>
        <dbReference type="ARBA" id="ARBA00023052"/>
    </source>
</evidence>
<evidence type="ECO:0000259" key="9">
    <source>
        <dbReference type="Pfam" id="PF02775"/>
    </source>
</evidence>
<keyword evidence="5 6" id="KW-0786">Thiamine pyrophosphate</keyword>
<evidence type="ECO:0000256" key="6">
    <source>
        <dbReference type="RuleBase" id="RU362132"/>
    </source>
</evidence>
<dbReference type="GO" id="GO:0003984">
    <property type="term" value="F:acetolactate synthase activity"/>
    <property type="evidence" value="ECO:0007669"/>
    <property type="project" value="UniProtKB-EC"/>
</dbReference>
<dbReference type="InterPro" id="IPR012000">
    <property type="entry name" value="Thiamin_PyroP_enz_cen_dom"/>
</dbReference>
<evidence type="ECO:0000256" key="3">
    <source>
        <dbReference type="ARBA" id="ARBA00007812"/>
    </source>
</evidence>
<dbReference type="Proteomes" id="UP000515871">
    <property type="component" value="Chromosome"/>
</dbReference>
<dbReference type="InterPro" id="IPR011766">
    <property type="entry name" value="TPP_enzyme_TPP-bd"/>
</dbReference>
<proteinExistence type="inferred from homology"/>
<accession>A0ABX6SQZ0</accession>
<evidence type="ECO:0000256" key="2">
    <source>
        <dbReference type="ARBA" id="ARBA00001964"/>
    </source>
</evidence>
<organism evidence="11 12">
    <name type="scientific">Aeromicrobium senzhongii</name>
    <dbReference type="NCBI Taxonomy" id="2663859"/>
    <lineage>
        <taxon>Bacteria</taxon>
        <taxon>Bacillati</taxon>
        <taxon>Actinomycetota</taxon>
        <taxon>Actinomycetes</taxon>
        <taxon>Propionibacteriales</taxon>
        <taxon>Nocardioidaceae</taxon>
        <taxon>Aeromicrobium</taxon>
    </lineage>
</organism>
<reference evidence="11 12" key="1">
    <citation type="submission" date="2020-08" db="EMBL/GenBank/DDBJ databases">
        <title>Novel species in genus Aeromicrobium.</title>
        <authorList>
            <person name="Zhang G."/>
        </authorList>
    </citation>
    <scope>NUCLEOTIDE SEQUENCE [LARGE SCALE GENOMIC DNA]</scope>
    <source>
        <strain evidence="12">zg-629</strain>
    </source>
</reference>
<comment type="cofactor">
    <cofactor evidence="1">
        <name>Mg(2+)</name>
        <dbReference type="ChEBI" id="CHEBI:18420"/>
    </cofactor>
</comment>
<evidence type="ECO:0000256" key="1">
    <source>
        <dbReference type="ARBA" id="ARBA00001946"/>
    </source>
</evidence>
<feature type="domain" description="Thiamine pyrophosphate enzyme N-terminal TPP-binding" evidence="10">
    <location>
        <begin position="19"/>
        <end position="132"/>
    </location>
</feature>
<dbReference type="InterPro" id="IPR045229">
    <property type="entry name" value="TPP_enz"/>
</dbReference>
<evidence type="ECO:0000256" key="4">
    <source>
        <dbReference type="ARBA" id="ARBA00022723"/>
    </source>
</evidence>
<comment type="cofactor">
    <cofactor evidence="2">
        <name>thiamine diphosphate</name>
        <dbReference type="ChEBI" id="CHEBI:58937"/>
    </cofactor>
</comment>
<evidence type="ECO:0000259" key="8">
    <source>
        <dbReference type="Pfam" id="PF00205"/>
    </source>
</evidence>
<evidence type="ECO:0000313" key="12">
    <source>
        <dbReference type="Proteomes" id="UP000515871"/>
    </source>
</evidence>
<dbReference type="Pfam" id="PF02775">
    <property type="entry name" value="TPP_enzyme_C"/>
    <property type="match status" value="1"/>
</dbReference>
<feature type="region of interest" description="Disordered" evidence="7">
    <location>
        <begin position="1"/>
        <end position="23"/>
    </location>
</feature>
<keyword evidence="11" id="KW-0808">Transferase</keyword>
<dbReference type="InterPro" id="IPR012001">
    <property type="entry name" value="Thiamin_PyroP_enz_TPP-bd_dom"/>
</dbReference>
<dbReference type="RefSeq" id="WP_154596921.1">
    <property type="nucleotide sequence ID" value="NZ_CP060587.1"/>
</dbReference>
<dbReference type="PANTHER" id="PTHR18968:SF166">
    <property type="entry name" value="2-HYDROXYACYL-COA LYASE 2"/>
    <property type="match status" value="1"/>
</dbReference>
<dbReference type="CDD" id="cd02004">
    <property type="entry name" value="TPP_BZL_OCoD_HPCL"/>
    <property type="match status" value="1"/>
</dbReference>
<dbReference type="EC" id="2.2.1.6" evidence="11"/>
<dbReference type="PROSITE" id="PS00187">
    <property type="entry name" value="TPP_ENZYMES"/>
    <property type="match status" value="1"/>
</dbReference>
<evidence type="ECO:0000259" key="10">
    <source>
        <dbReference type="Pfam" id="PF02776"/>
    </source>
</evidence>
<dbReference type="Gene3D" id="3.40.50.1220">
    <property type="entry name" value="TPP-binding domain"/>
    <property type="match status" value="1"/>
</dbReference>
<dbReference type="NCBIfam" id="NF004516">
    <property type="entry name" value="PRK05858.1"/>
    <property type="match status" value="1"/>
</dbReference>
<feature type="domain" description="Thiamine pyrophosphate enzyme TPP-binding" evidence="9">
    <location>
        <begin position="400"/>
        <end position="547"/>
    </location>
</feature>
<dbReference type="PANTHER" id="PTHR18968">
    <property type="entry name" value="THIAMINE PYROPHOSPHATE ENZYMES"/>
    <property type="match status" value="1"/>
</dbReference>
<dbReference type="Pfam" id="PF00205">
    <property type="entry name" value="TPP_enzyme_M"/>
    <property type="match status" value="1"/>
</dbReference>
<evidence type="ECO:0000256" key="7">
    <source>
        <dbReference type="SAM" id="MobiDB-lite"/>
    </source>
</evidence>
<sequence length="562" mass="57933">MTDDHTPEAAFPEPTGPHGGHHALDVARAHGAEAMFTLSGAHIFPMYDAAVKSEQPMPIIDVRHEPSAVFAAEAIGKLTRTPGLAVLTAGPGVTNGVSPVAQAFFSGSPLVVVGGRAAASTWGTGTLQELDHPPIFETITKYATTASTLADIAPVVDQAFTLAGSSHRGPTFVDIPMDEFFNSGPVQHTSAGPGTTRLEPDPEAISKVVGLLAGAQRPVVILGTDVWSDHAEEAALRFVEETGIPAIANGMGRGIVPGGHGNLVTRARSRALGTADLVVVVGTPLDFRLGFGRFGGKDGAAPAVTVHVADSPDQVSAHAALGASVAGDLSLVFDGLLTGLQAGVSKPDWSPWLAELQDIVAAAIERDSALLTAEADPIHPARIYGELLPRLADDAVVIGDGGDFVSFAGKFVEPQRPGGWLDPGPYGCLGAGLGAAMAARIARPSSQVVLLMGDGAAGMSIIDIDTLVRHNLPVVIVVGNNSAWGLEKPPMQMLYGYDVAADLAPNTRYDQVAQALGAGGEFVTDPKEIGPALDRAFASGVPYLVNVATDVNALYPRTTMGV</sequence>
<keyword evidence="4" id="KW-0479">Metal-binding</keyword>
<gene>
    <name evidence="11" type="ORF">H9L21_10645</name>
</gene>
<keyword evidence="12" id="KW-1185">Reference proteome</keyword>
<protein>
    <submittedName>
        <fullName evidence="11">Acetolactate synthase</fullName>
        <ecNumber evidence="11">2.2.1.6</ecNumber>
    </submittedName>
</protein>
<evidence type="ECO:0000313" key="11">
    <source>
        <dbReference type="EMBL" id="QNL93568.1"/>
    </source>
</evidence>
<dbReference type="SUPFAM" id="SSF52467">
    <property type="entry name" value="DHS-like NAD/FAD-binding domain"/>
    <property type="match status" value="1"/>
</dbReference>
<dbReference type="InterPro" id="IPR029061">
    <property type="entry name" value="THDP-binding"/>
</dbReference>
<dbReference type="InterPro" id="IPR000399">
    <property type="entry name" value="TPP-bd_CS"/>
</dbReference>
<dbReference type="Pfam" id="PF02776">
    <property type="entry name" value="TPP_enzyme_N"/>
    <property type="match status" value="1"/>
</dbReference>
<dbReference type="Gene3D" id="3.40.50.970">
    <property type="match status" value="2"/>
</dbReference>
<dbReference type="EMBL" id="CP060587">
    <property type="protein sequence ID" value="QNL93568.1"/>
    <property type="molecule type" value="Genomic_DNA"/>
</dbReference>
<dbReference type="CDD" id="cd07035">
    <property type="entry name" value="TPP_PYR_POX_like"/>
    <property type="match status" value="1"/>
</dbReference>
<name>A0ABX6SQZ0_9ACTN</name>
<dbReference type="InterPro" id="IPR029035">
    <property type="entry name" value="DHS-like_NAD/FAD-binding_dom"/>
</dbReference>
<comment type="similarity">
    <text evidence="3 6">Belongs to the TPP enzyme family.</text>
</comment>
<dbReference type="SUPFAM" id="SSF52518">
    <property type="entry name" value="Thiamin diphosphate-binding fold (THDP-binding)"/>
    <property type="match status" value="2"/>
</dbReference>